<keyword evidence="3" id="KW-1185">Reference proteome</keyword>
<sequence>MSQDLRRIIARKLQDEEQRRQDEDARIYELQKNHSGRHRWTAEAWLAGIEANRNRPEPRFPIIIGPESMFKTAEELGIFLDIPAVAPVTETKAASLDHLESDEPVPGDKSYHISHLDMGQLHNLKDRTNGERITIIFQGERRTAWLPRGSKMEQDGCGDGSEQQAVNGAARADMAAKTENKEDNTKDSAGVRETNPNRRVIRSLKDLGIP</sequence>
<evidence type="ECO:0000313" key="3">
    <source>
        <dbReference type="Proteomes" id="UP001321749"/>
    </source>
</evidence>
<organism evidence="2 3">
    <name type="scientific">Cladorrhinum samala</name>
    <dbReference type="NCBI Taxonomy" id="585594"/>
    <lineage>
        <taxon>Eukaryota</taxon>
        <taxon>Fungi</taxon>
        <taxon>Dikarya</taxon>
        <taxon>Ascomycota</taxon>
        <taxon>Pezizomycotina</taxon>
        <taxon>Sordariomycetes</taxon>
        <taxon>Sordariomycetidae</taxon>
        <taxon>Sordariales</taxon>
        <taxon>Podosporaceae</taxon>
        <taxon>Cladorrhinum</taxon>
    </lineage>
</organism>
<reference evidence="2" key="1">
    <citation type="journal article" date="2023" name="Mol. Phylogenet. Evol.">
        <title>Genome-scale phylogeny and comparative genomics of the fungal order Sordariales.</title>
        <authorList>
            <person name="Hensen N."/>
            <person name="Bonometti L."/>
            <person name="Westerberg I."/>
            <person name="Brannstrom I.O."/>
            <person name="Guillou S."/>
            <person name="Cros-Aarteil S."/>
            <person name="Calhoun S."/>
            <person name="Haridas S."/>
            <person name="Kuo A."/>
            <person name="Mondo S."/>
            <person name="Pangilinan J."/>
            <person name="Riley R."/>
            <person name="LaButti K."/>
            <person name="Andreopoulos B."/>
            <person name="Lipzen A."/>
            <person name="Chen C."/>
            <person name="Yan M."/>
            <person name="Daum C."/>
            <person name="Ng V."/>
            <person name="Clum A."/>
            <person name="Steindorff A."/>
            <person name="Ohm R.A."/>
            <person name="Martin F."/>
            <person name="Silar P."/>
            <person name="Natvig D.O."/>
            <person name="Lalanne C."/>
            <person name="Gautier V."/>
            <person name="Ament-Velasquez S.L."/>
            <person name="Kruys A."/>
            <person name="Hutchinson M.I."/>
            <person name="Powell A.J."/>
            <person name="Barry K."/>
            <person name="Miller A.N."/>
            <person name="Grigoriev I.V."/>
            <person name="Debuchy R."/>
            <person name="Gladieux P."/>
            <person name="Hiltunen Thoren M."/>
            <person name="Johannesson H."/>
        </authorList>
    </citation>
    <scope>NUCLEOTIDE SEQUENCE</scope>
    <source>
        <strain evidence="2">PSN324</strain>
    </source>
</reference>
<dbReference type="EMBL" id="MU865101">
    <property type="protein sequence ID" value="KAK4457709.1"/>
    <property type="molecule type" value="Genomic_DNA"/>
</dbReference>
<feature type="compositionally biased region" description="Basic and acidic residues" evidence="1">
    <location>
        <begin position="174"/>
        <end position="190"/>
    </location>
</feature>
<accession>A0AAV9HBU0</accession>
<gene>
    <name evidence="2" type="ORF">QBC42DRAFT_278522</name>
</gene>
<name>A0AAV9HBU0_9PEZI</name>
<comment type="caution">
    <text evidence="2">The sequence shown here is derived from an EMBL/GenBank/DDBJ whole genome shotgun (WGS) entry which is preliminary data.</text>
</comment>
<reference evidence="2" key="2">
    <citation type="submission" date="2023-06" db="EMBL/GenBank/DDBJ databases">
        <authorList>
            <consortium name="Lawrence Berkeley National Laboratory"/>
            <person name="Mondo S.J."/>
            <person name="Hensen N."/>
            <person name="Bonometti L."/>
            <person name="Westerberg I."/>
            <person name="Brannstrom I.O."/>
            <person name="Guillou S."/>
            <person name="Cros-Aarteil S."/>
            <person name="Calhoun S."/>
            <person name="Haridas S."/>
            <person name="Kuo A."/>
            <person name="Pangilinan J."/>
            <person name="Riley R."/>
            <person name="Labutti K."/>
            <person name="Andreopoulos B."/>
            <person name="Lipzen A."/>
            <person name="Chen C."/>
            <person name="Yanf M."/>
            <person name="Daum C."/>
            <person name="Ng V."/>
            <person name="Clum A."/>
            <person name="Steindorff A."/>
            <person name="Ohm R."/>
            <person name="Martin F."/>
            <person name="Silar P."/>
            <person name="Natvig D."/>
            <person name="Lalanne C."/>
            <person name="Gautier V."/>
            <person name="Ament-Velasquez S.L."/>
            <person name="Kruys A."/>
            <person name="Hutchinson M.I."/>
            <person name="Powell A.J."/>
            <person name="Barry K."/>
            <person name="Miller A.N."/>
            <person name="Grigoriev I.V."/>
            <person name="Debuchy R."/>
            <person name="Gladieux P."/>
            <person name="Thoren M.H."/>
            <person name="Johannesson H."/>
        </authorList>
    </citation>
    <scope>NUCLEOTIDE SEQUENCE</scope>
    <source>
        <strain evidence="2">PSN324</strain>
    </source>
</reference>
<evidence type="ECO:0000256" key="1">
    <source>
        <dbReference type="SAM" id="MobiDB-lite"/>
    </source>
</evidence>
<protein>
    <submittedName>
        <fullName evidence="2">Uncharacterized protein</fullName>
    </submittedName>
</protein>
<dbReference type="AlphaFoldDB" id="A0AAV9HBU0"/>
<evidence type="ECO:0000313" key="2">
    <source>
        <dbReference type="EMBL" id="KAK4457709.1"/>
    </source>
</evidence>
<proteinExistence type="predicted"/>
<dbReference type="Proteomes" id="UP001321749">
    <property type="component" value="Unassembled WGS sequence"/>
</dbReference>
<feature type="region of interest" description="Disordered" evidence="1">
    <location>
        <begin position="149"/>
        <end position="210"/>
    </location>
</feature>